<evidence type="ECO:0000256" key="1">
    <source>
        <dbReference type="SAM" id="MobiDB-lite"/>
    </source>
</evidence>
<organism evidence="2 3">
    <name type="scientific">Durusdinium trenchii</name>
    <dbReference type="NCBI Taxonomy" id="1381693"/>
    <lineage>
        <taxon>Eukaryota</taxon>
        <taxon>Sar</taxon>
        <taxon>Alveolata</taxon>
        <taxon>Dinophyceae</taxon>
        <taxon>Suessiales</taxon>
        <taxon>Symbiodiniaceae</taxon>
        <taxon>Durusdinium</taxon>
    </lineage>
</organism>
<gene>
    <name evidence="2" type="ORF">CCMP2556_LOCUS47072</name>
</gene>
<name>A0ABP0RFT8_9DINO</name>
<feature type="non-terminal residue" evidence="2">
    <location>
        <position position="1"/>
    </location>
</feature>
<reference evidence="2 3" key="1">
    <citation type="submission" date="2024-02" db="EMBL/GenBank/DDBJ databases">
        <authorList>
            <person name="Chen Y."/>
            <person name="Shah S."/>
            <person name="Dougan E. K."/>
            <person name="Thang M."/>
            <person name="Chan C."/>
        </authorList>
    </citation>
    <scope>NUCLEOTIDE SEQUENCE [LARGE SCALE GENOMIC DNA]</scope>
</reference>
<accession>A0ABP0RFT8</accession>
<feature type="compositionally biased region" description="Polar residues" evidence="1">
    <location>
        <begin position="466"/>
        <end position="479"/>
    </location>
</feature>
<dbReference type="Proteomes" id="UP001642484">
    <property type="component" value="Unassembled WGS sequence"/>
</dbReference>
<feature type="region of interest" description="Disordered" evidence="1">
    <location>
        <begin position="25"/>
        <end position="44"/>
    </location>
</feature>
<feature type="compositionally biased region" description="Low complexity" evidence="1">
    <location>
        <begin position="31"/>
        <end position="44"/>
    </location>
</feature>
<feature type="region of interest" description="Disordered" evidence="1">
    <location>
        <begin position="339"/>
        <end position="364"/>
    </location>
</feature>
<evidence type="ECO:0000313" key="3">
    <source>
        <dbReference type="Proteomes" id="UP001642484"/>
    </source>
</evidence>
<feature type="compositionally biased region" description="Low complexity" evidence="1">
    <location>
        <begin position="133"/>
        <end position="144"/>
    </location>
</feature>
<feature type="region of interest" description="Disordered" evidence="1">
    <location>
        <begin position="79"/>
        <end position="168"/>
    </location>
</feature>
<comment type="caution">
    <text evidence="2">The sequence shown here is derived from an EMBL/GenBank/DDBJ whole genome shotgun (WGS) entry which is preliminary data.</text>
</comment>
<protein>
    <submittedName>
        <fullName evidence="2">Uncharacterized protein</fullName>
    </submittedName>
</protein>
<feature type="region of interest" description="Disordered" evidence="1">
    <location>
        <begin position="466"/>
        <end position="494"/>
    </location>
</feature>
<sequence>EPIRVARSRMPMAADVFGAPLRSSVAAGGTLPPAEGDLPELAAAPAAADHNMDYHDSDVLVEDGFNYDFDEEDELVQLYATGPRGGRRLGRNGPRTEEALAPPPGDAGRRNPTSPASDGRKSPASHHSVAEKSPASPSSRTSASEDAAGRHRPRGNLPQAPSFDGNIKKNPKAFKQWLQKIDSYIEIAKHIIGPEEIGLRLHAALEGDAAAYLEGIPAKTFGVTDGWKVLVQVLKDKFAEKRMHLIGGAMKSFFQLQVDRNSTLTEVADQMDRAARLCAESDLTLPDEIMVYFFFEHSGCSFERRANILLRTGGEYNWKKVKQAVELLYPQTMVSAPRRNFDHSKGAGKRQAHEAQGQGDDAQYATSSTDLASMDLEDWLYYEDPIERLADYDTPEWMPEGLARELHEVFATHRENRAKLAKAVKANETVTIDLADDENPENDDLYYDDVWMEWQDWEQDANEAWTTHSGAADQSSTAYAAQAKKEQKSEHYPELTKPEAEEVIHGVNRIKKKFHSKDSPTETVTPPSKKPMDVFTASALIQHRVEAKKEKEKASAHTATAPEAVREEAEATFDLDEMRVVMAVTRQGPSLQELQRPHLGHDDHGQLLGVPRSVLANTRLAPSVRDGVAYLTIDTACENTVGGRGHLDYAMEILRKKRNVKALITPEEESYRFGPGEARISHQRFHIPIGIGGVAMIIKTSSLEDRHPEQNRIPWLAGQDWLRFMEAVVAVAGQKLILKAVGAQADLFIDVTGHLVVAVDDFPPDGWPQGKVKTRDHYAGALWMSGKAYTATAVRPEQCTHIYNPEDDPMNSTGATSRTPCLVPGDVWEYSLEHPLLYVRHHRTPRTTRFHPQEVVDGPDPKELQPLRVTYKDGYGEPSIDVWDDHVHEEPWTGITILVGFGCDPSVSFDSVRAPADHIGVEANIEGSKGQWTLQSSLRTCLSIDMIKCFSHPSMSSRIEAIRIQAACKLAMPTEKKERSLRRWRQLVDQLMKALAAMVHWVNTTKVVRELKYRSPALMAYMEAILQKETIQAQDLPPALPPASTRAKGQTPLPLAMAYEMEPKNCPHLVEHGRRYGNAHGKFLECITCGSVWKGLDYQVPITAETVTTYKVYVGIRDRPGLFYKILCILLFLISNIYGSSLRDYTGSDSIDDLSQQGRQEAGRQEEGGDVFAGQRGRHERHGDPQHQLPHFQKEFRWLSSETPDAPRVKLKPGQRKRMQSMARDALATSKLHKKIIQERFTRGRWPRKHFRFDLIEIFGGSSMITVRGVTLWRMKALQPVDIRYGIDLRQRKMRRWLLDLLKRANPRLALVEYPCTPWSILQSNVNYKDDPEALEALQNQDKPFLKLTENVFESQVSRGAHAVAENPATASSWQQPEIVRLRKKFFETTSCLCMYGLIGKRGGLMQKRVRFLATHPYFVEELQAECDHSHAHEEVAGSNAKLSQCYPPALADAICRAYWRVVELEDFGTLTFNDAENSTGIWFVDANKEEDKWRPLLAEAEEVLARKVQGSVFVAPDSELYKKICDLVPWQVMNIQLAHLPKAKRVRPGLEDCHRCSVLLLNDDTLTIETEYLKTAQAPRERFVTPVRVAIFVLGYAPGDPAEPRPEPEPPKQFVAIEDSKDHYIVPYDDQALVEIPEKTLLKQSYGEHWFVGPPLNAKQKKLAPTVVKLHKNLGHPS</sequence>
<evidence type="ECO:0000313" key="2">
    <source>
        <dbReference type="EMBL" id="CAK9099468.1"/>
    </source>
</evidence>
<proteinExistence type="predicted"/>
<dbReference type="EMBL" id="CAXAMN010025968">
    <property type="protein sequence ID" value="CAK9099468.1"/>
    <property type="molecule type" value="Genomic_DNA"/>
</dbReference>
<keyword evidence="3" id="KW-1185">Reference proteome</keyword>
<feature type="compositionally biased region" description="Basic and acidic residues" evidence="1">
    <location>
        <begin position="483"/>
        <end position="494"/>
    </location>
</feature>